<evidence type="ECO:0000313" key="6">
    <source>
        <dbReference type="EMBL" id="KOO22570.1"/>
    </source>
</evidence>
<reference evidence="7" key="1">
    <citation type="journal article" date="2015" name="PLoS Genet.">
        <title>Genome Sequence and Transcriptome Analyses of Chrysochromulina tobin: Metabolic Tools for Enhanced Algal Fitness in the Prominent Order Prymnesiales (Haptophyceae).</title>
        <authorList>
            <person name="Hovde B.T."/>
            <person name="Deodato C.R."/>
            <person name="Hunsperger H.M."/>
            <person name="Ryken S.A."/>
            <person name="Yost W."/>
            <person name="Jha R.K."/>
            <person name="Patterson J."/>
            <person name="Monnat R.J. Jr."/>
            <person name="Barlow S.B."/>
            <person name="Starkenburg S.R."/>
            <person name="Cattolico R.A."/>
        </authorList>
    </citation>
    <scope>NUCLEOTIDE SEQUENCE</scope>
    <source>
        <strain evidence="7">CCMP291</strain>
    </source>
</reference>
<evidence type="ECO:0000256" key="1">
    <source>
        <dbReference type="ARBA" id="ARBA00022490"/>
    </source>
</evidence>
<evidence type="ECO:0000313" key="7">
    <source>
        <dbReference type="Proteomes" id="UP000037460"/>
    </source>
</evidence>
<dbReference type="InterPro" id="IPR015943">
    <property type="entry name" value="WD40/YVTN_repeat-like_dom_sf"/>
</dbReference>
<dbReference type="GO" id="GO:0043161">
    <property type="term" value="P:proteasome-mediated ubiquitin-dependent protein catabolic process"/>
    <property type="evidence" value="ECO:0007669"/>
    <property type="project" value="TreeGrafter"/>
</dbReference>
<evidence type="ECO:0000256" key="5">
    <source>
        <dbReference type="SAM" id="MobiDB-lite"/>
    </source>
</evidence>
<dbReference type="OrthoDB" id="7326421at2759"/>
<dbReference type="InterPro" id="IPR001680">
    <property type="entry name" value="WD40_rpt"/>
</dbReference>
<sequence length="516" mass="53159">MLSLSLKAYESRDHEAGRAKTGRVSNVVHGCDVRSKWLACGTASGLVLAFDLRAEPPPVVKLSGHTSVTGFVRLTALCDSPRVVSSSFDKSARLWSLPDGACLQVVKVGTPVLQLVVLPAESAAEADSPRVAMGCGDGTVRVWHSSSRKAGKALITLRFAHKMYVGELRLAPDGSRMLSVSRDGELQLWRADDKVGFVPDPEAMPKRDVSAYWRLELLKSGLVGISARGSIHFWAWGASDPIELQPEGESPALLESPSDTHGEEPATALESPSDTHGEEPATALVGRDAVSGAEAAAPADAAAPAPGEAAGASSAPEPFTATSGNAPFTAASGNAPFTAASGNAPFTAASGHAPFTAASSNAPLALPAAVPQAPAPVRLVFVGMRTTGASGATDASSKAKELVVHFFRGLLEGPTVGMPPTSTPTSTLAKDAPPDLPPNAASAASAETIPGLVARLARWCQLAAAEGIEADEVLQQRLCMMESVAAKAGRELGEASVRAFIKRHQATLAPAATDLS</sequence>
<feature type="compositionally biased region" description="Low complexity" evidence="5">
    <location>
        <begin position="291"/>
        <end position="318"/>
    </location>
</feature>
<feature type="repeat" description="WD" evidence="4">
    <location>
        <begin position="158"/>
        <end position="189"/>
    </location>
</feature>
<evidence type="ECO:0000256" key="3">
    <source>
        <dbReference type="ARBA" id="ARBA00022737"/>
    </source>
</evidence>
<keyword evidence="7" id="KW-1185">Reference proteome</keyword>
<dbReference type="GO" id="GO:0005634">
    <property type="term" value="C:nucleus"/>
    <property type="evidence" value="ECO:0007669"/>
    <property type="project" value="TreeGrafter"/>
</dbReference>
<dbReference type="SUPFAM" id="SSF50978">
    <property type="entry name" value="WD40 repeat-like"/>
    <property type="match status" value="1"/>
</dbReference>
<name>A0A0M0J7X8_9EUKA</name>
<feature type="region of interest" description="Disordered" evidence="5">
    <location>
        <begin position="244"/>
        <end position="327"/>
    </location>
</feature>
<dbReference type="GO" id="GO:0043130">
    <property type="term" value="F:ubiquitin binding"/>
    <property type="evidence" value="ECO:0007669"/>
    <property type="project" value="TreeGrafter"/>
</dbReference>
<dbReference type="PROSITE" id="PS50082">
    <property type="entry name" value="WD_REPEATS_2"/>
    <property type="match status" value="1"/>
</dbReference>
<keyword evidence="3" id="KW-0677">Repeat</keyword>
<gene>
    <name evidence="6" type="ORF">Ctob_000067</name>
</gene>
<dbReference type="GO" id="GO:0005737">
    <property type="term" value="C:cytoplasm"/>
    <property type="evidence" value="ECO:0007669"/>
    <property type="project" value="TreeGrafter"/>
</dbReference>
<dbReference type="Pfam" id="PF00400">
    <property type="entry name" value="WD40"/>
    <property type="match status" value="2"/>
</dbReference>
<organism evidence="6 7">
    <name type="scientific">Chrysochromulina tobinii</name>
    <dbReference type="NCBI Taxonomy" id="1460289"/>
    <lineage>
        <taxon>Eukaryota</taxon>
        <taxon>Haptista</taxon>
        <taxon>Haptophyta</taxon>
        <taxon>Prymnesiophyceae</taxon>
        <taxon>Prymnesiales</taxon>
        <taxon>Chrysochromulinaceae</taxon>
        <taxon>Chrysochromulina</taxon>
    </lineage>
</organism>
<dbReference type="InterPro" id="IPR036322">
    <property type="entry name" value="WD40_repeat_dom_sf"/>
</dbReference>
<keyword evidence="1" id="KW-0963">Cytoplasm</keyword>
<dbReference type="SMART" id="SM00320">
    <property type="entry name" value="WD40"/>
    <property type="match status" value="3"/>
</dbReference>
<protein>
    <submittedName>
        <fullName evidence="6">Wd40 repeat-like protein</fullName>
    </submittedName>
</protein>
<dbReference type="Proteomes" id="UP000037460">
    <property type="component" value="Unassembled WGS sequence"/>
</dbReference>
<dbReference type="GO" id="GO:0010992">
    <property type="term" value="P:ubiquitin recycling"/>
    <property type="evidence" value="ECO:0007669"/>
    <property type="project" value="TreeGrafter"/>
</dbReference>
<evidence type="ECO:0000256" key="2">
    <source>
        <dbReference type="ARBA" id="ARBA00022574"/>
    </source>
</evidence>
<dbReference type="EMBL" id="JWZX01003269">
    <property type="protein sequence ID" value="KOO22570.1"/>
    <property type="molecule type" value="Genomic_DNA"/>
</dbReference>
<dbReference type="AlphaFoldDB" id="A0A0M0J7X8"/>
<dbReference type="PANTHER" id="PTHR19849:SF0">
    <property type="entry name" value="PHOSPHOLIPASE A-2-ACTIVATING PROTEIN"/>
    <property type="match status" value="1"/>
</dbReference>
<proteinExistence type="predicted"/>
<evidence type="ECO:0000256" key="4">
    <source>
        <dbReference type="PROSITE-ProRule" id="PRU00221"/>
    </source>
</evidence>
<comment type="caution">
    <text evidence="6">The sequence shown here is derived from an EMBL/GenBank/DDBJ whole genome shotgun (WGS) entry which is preliminary data.</text>
</comment>
<accession>A0A0M0J7X8</accession>
<keyword evidence="2 4" id="KW-0853">WD repeat</keyword>
<dbReference type="PANTHER" id="PTHR19849">
    <property type="entry name" value="PHOSPHOLIPASE A-2-ACTIVATING PROTEIN"/>
    <property type="match status" value="1"/>
</dbReference>
<dbReference type="Gene3D" id="2.130.10.10">
    <property type="entry name" value="YVTN repeat-like/Quinoprotein amine dehydrogenase"/>
    <property type="match status" value="1"/>
</dbReference>